<dbReference type="SUPFAM" id="SSF54285">
    <property type="entry name" value="MoaD/ThiS"/>
    <property type="match status" value="1"/>
</dbReference>
<comment type="similarity">
    <text evidence="2">Belongs to the MoaD family.</text>
</comment>
<dbReference type="CDD" id="cd00754">
    <property type="entry name" value="Ubl_MoaD"/>
    <property type="match status" value="1"/>
</dbReference>
<dbReference type="NCBIfam" id="TIGR01682">
    <property type="entry name" value="moaD"/>
    <property type="match status" value="1"/>
</dbReference>
<keyword evidence="1" id="KW-0547">Nucleotide-binding</keyword>
<dbReference type="InterPro" id="IPR016155">
    <property type="entry name" value="Mopterin_synth/thiamin_S_b"/>
</dbReference>
<dbReference type="AlphaFoldDB" id="A7K6T3"/>
<dbReference type="PANTHER" id="PTHR33359:SF1">
    <property type="entry name" value="MOLYBDOPTERIN SYNTHASE SULFUR CARRIER SUBUNIT"/>
    <property type="match status" value="1"/>
</dbReference>
<dbReference type="GO" id="GO:0006777">
    <property type="term" value="P:Mo-molybdopterin cofactor biosynthetic process"/>
    <property type="evidence" value="ECO:0007669"/>
    <property type="project" value="InterPro"/>
</dbReference>
<dbReference type="Pfam" id="PF02597">
    <property type="entry name" value="ThiS"/>
    <property type="match status" value="1"/>
</dbReference>
<evidence type="ECO:0000313" key="4">
    <source>
        <dbReference type="EMBL" id="ABS84670.1"/>
    </source>
</evidence>
<accession>A7K6T3</accession>
<reference evidence="4" key="1">
    <citation type="journal article" date="2007" name="Res. Microbiol.">
        <title>The S4-intermediate pathway for the oxidation of thiosulfate by the chemolithoautotroph Tetrathiobacter kashmirensis and inhibition of tetrathionate oxidation by sulfite.</title>
        <authorList>
            <person name="Dam B."/>
            <person name="Mandal S."/>
            <person name="Ghosh W."/>
            <person name="Das Gupta S.K."/>
            <person name="Roy P."/>
        </authorList>
    </citation>
    <scope>NUCLEOTIDE SEQUENCE</scope>
</reference>
<proteinExistence type="inferred from homology"/>
<sequence>MTCARQRIKALLLKTPDLNINRVARVENGVVINILYFARIAELTGKRTEQRALPAPVTVNAWLAQLHETYPALKDIGVLKVAVNKKHVQADTLIHDRDEVAIFEPVTGG</sequence>
<dbReference type="GO" id="GO:0000166">
    <property type="term" value="F:nucleotide binding"/>
    <property type="evidence" value="ECO:0007669"/>
    <property type="project" value="UniProtKB-KW"/>
</dbReference>
<dbReference type="InterPro" id="IPR044672">
    <property type="entry name" value="MOCS2A"/>
</dbReference>
<name>A7K6T3_9BURK</name>
<gene>
    <name evidence="4" type="primary">moaD</name>
</gene>
<dbReference type="UniPathway" id="UPA00344"/>
<dbReference type="EMBL" id="EF017216">
    <property type="protein sequence ID" value="ABS84670.1"/>
    <property type="molecule type" value="Genomic_DNA"/>
</dbReference>
<dbReference type="Gene3D" id="3.10.20.30">
    <property type="match status" value="1"/>
</dbReference>
<protein>
    <recommendedName>
        <fullName evidence="3">Molybdopterin synthase sulfur carrier subunit</fullName>
    </recommendedName>
</protein>
<evidence type="ECO:0000256" key="1">
    <source>
        <dbReference type="ARBA" id="ARBA00022741"/>
    </source>
</evidence>
<dbReference type="GO" id="GO:1990133">
    <property type="term" value="C:molybdopterin adenylyltransferase complex"/>
    <property type="evidence" value="ECO:0007669"/>
    <property type="project" value="TreeGrafter"/>
</dbReference>
<dbReference type="InterPro" id="IPR003749">
    <property type="entry name" value="ThiS/MoaD-like"/>
</dbReference>
<evidence type="ECO:0000256" key="3">
    <source>
        <dbReference type="ARBA" id="ARBA00024247"/>
    </source>
</evidence>
<dbReference type="InterPro" id="IPR012675">
    <property type="entry name" value="Beta-grasp_dom_sf"/>
</dbReference>
<organism evidence="4">
    <name type="scientific">Advenella mimigardefordensis</name>
    <dbReference type="NCBI Taxonomy" id="302406"/>
    <lineage>
        <taxon>Bacteria</taxon>
        <taxon>Pseudomonadati</taxon>
        <taxon>Pseudomonadota</taxon>
        <taxon>Betaproteobacteria</taxon>
        <taxon>Burkholderiales</taxon>
        <taxon>Alcaligenaceae</taxon>
    </lineage>
</organism>
<evidence type="ECO:0000256" key="2">
    <source>
        <dbReference type="ARBA" id="ARBA00024200"/>
    </source>
</evidence>
<dbReference type="PANTHER" id="PTHR33359">
    <property type="entry name" value="MOLYBDOPTERIN SYNTHASE SULFUR CARRIER SUBUNIT"/>
    <property type="match status" value="1"/>
</dbReference>